<organism evidence="3 4">
    <name type="scientific">Mycoplasma marinum</name>
    <dbReference type="NCBI Taxonomy" id="1937190"/>
    <lineage>
        <taxon>Bacteria</taxon>
        <taxon>Bacillati</taxon>
        <taxon>Mycoplasmatota</taxon>
        <taxon>Mollicutes</taxon>
        <taxon>Mycoplasmataceae</taxon>
        <taxon>Mycoplasma</taxon>
    </lineage>
</organism>
<keyword evidence="2" id="KW-0732">Signal</keyword>
<dbReference type="RefSeq" id="WP_131599391.1">
    <property type="nucleotide sequence ID" value="NZ_CBDBYK010000017.1"/>
</dbReference>
<name>A0A4V2NI02_9MOLU</name>
<dbReference type="OrthoDB" id="9820261at2"/>
<evidence type="ECO:0000313" key="3">
    <source>
        <dbReference type="EMBL" id="TCG10908.1"/>
    </source>
</evidence>
<sequence length="713" mass="79383">MNKKRVAFSTLGGILTMSTVAAVAVSCGSTEETKTSEGKINLDGLNKTVEDYIKSVAQTSSTAEANQVRDILEKSISFLYEKEQIASKNMKKLREESIKDYAKRNGNDSDKAVKEADIKELESIKDITKRVKAEFDDEKDAYKNAHGYGWEKTWPAELAKNKKYSGAKSDEEAIAHLVNKQLSSSAFGEFQIDQNTTWYKADVEKAIKGDKNWARLKKLYDNGYVFSNSQDVPYDKLNDNDKVIVVSTKSYDVNKTSIKNIETDYLKRYDPMVVNHLLIKVVPDATNGFKPWKIDSLDTLKSLLMTDGTKMTVENLEGFKGLQYKKPTAKTSPAPASSTNTGSTTAGKKQKTQDGFFVSEKDEKLLETKVAGNSAGTKKIGGSLGFKDQLSYVEGMVPGFALPMLTTLGTENIRNAKDSKNNPIANPNWMKDAANPLSGIGTKLLDALAKARKLDPSATFKNEFPNAKVTDAKTWIKAVNALISSFNDDKKVLEVAGKVFRDAFSPNGEKNLIYQLGKNQMVVSKFGIHIINGFTLEEFNRQLTGAKTATTDEKVKEKEFPKALHEMVKSDVQRKVDGNEIYFNALAEIGSKSADRMHILESLLNKKDFITWLKTQTNYGADSSKISGNDYPKYTDDLINEIKNKHIQGYKDTLDSDRASKATSKLNTWLDTSHKNGTLIGQTDGKVWDFNDWHKSIEEIYNTSLHIAEKGIL</sequence>
<feature type="chain" id="PRO_5020442337" description="Lipoprotein" evidence="2">
    <location>
        <begin position="22"/>
        <end position="713"/>
    </location>
</feature>
<evidence type="ECO:0000256" key="1">
    <source>
        <dbReference type="SAM" id="MobiDB-lite"/>
    </source>
</evidence>
<feature type="compositionally biased region" description="Low complexity" evidence="1">
    <location>
        <begin position="325"/>
        <end position="347"/>
    </location>
</feature>
<proteinExistence type="predicted"/>
<comment type="caution">
    <text evidence="3">The sequence shown here is derived from an EMBL/GenBank/DDBJ whole genome shotgun (WGS) entry which is preliminary data.</text>
</comment>
<evidence type="ECO:0000256" key="2">
    <source>
        <dbReference type="SAM" id="SignalP"/>
    </source>
</evidence>
<feature type="signal peptide" evidence="2">
    <location>
        <begin position="1"/>
        <end position="21"/>
    </location>
</feature>
<dbReference type="NCBIfam" id="NF045833">
    <property type="entry name" value="P80_membrane"/>
    <property type="match status" value="1"/>
</dbReference>
<reference evidence="3 4" key="1">
    <citation type="submission" date="2018-02" db="EMBL/GenBank/DDBJ databases">
        <title>Mycoplasma marinum and Mycoplasma todarodis sp. nov., moderately halophilic and psychrotolerant mycoplasmas isolated from cephalopods.</title>
        <authorList>
            <person name="Viver T."/>
        </authorList>
    </citation>
    <scope>NUCLEOTIDE SEQUENCE [LARGE SCALE GENOMIC DNA]</scope>
    <source>
        <strain evidence="3 4">PE</strain>
    </source>
</reference>
<protein>
    <recommendedName>
        <fullName evidence="5">Lipoprotein</fullName>
    </recommendedName>
</protein>
<dbReference type="AlphaFoldDB" id="A0A4V2NI02"/>
<dbReference type="Proteomes" id="UP000294192">
    <property type="component" value="Unassembled WGS sequence"/>
</dbReference>
<evidence type="ECO:0000313" key="4">
    <source>
        <dbReference type="Proteomes" id="UP000294192"/>
    </source>
</evidence>
<dbReference type="EMBL" id="PSZO01000018">
    <property type="protein sequence ID" value="TCG10908.1"/>
    <property type="molecule type" value="Genomic_DNA"/>
</dbReference>
<evidence type="ECO:0008006" key="5">
    <source>
        <dbReference type="Google" id="ProtNLM"/>
    </source>
</evidence>
<accession>A0A4V2NI02</accession>
<dbReference type="PROSITE" id="PS51257">
    <property type="entry name" value="PROKAR_LIPOPROTEIN"/>
    <property type="match status" value="1"/>
</dbReference>
<gene>
    <name evidence="3" type="ORF">C4B24_03550</name>
</gene>
<feature type="region of interest" description="Disordered" evidence="1">
    <location>
        <begin position="324"/>
        <end position="354"/>
    </location>
</feature>
<keyword evidence="4" id="KW-1185">Reference proteome</keyword>